<reference evidence="2" key="1">
    <citation type="submission" date="2013-02" db="EMBL/GenBank/DDBJ databases">
        <authorList>
            <person name="Hughes D."/>
        </authorList>
    </citation>
    <scope>NUCLEOTIDE SEQUENCE</scope>
    <source>
        <strain>Durham</strain>
        <strain evidence="2">NC isolate 2 -- Noor lab</strain>
    </source>
</reference>
<proteinExistence type="predicted"/>
<keyword evidence="2" id="KW-1185">Reference proteome</keyword>
<dbReference type="EMBL" id="CAQQ02383738">
    <property type="status" value="NOT_ANNOTATED_CDS"/>
    <property type="molecule type" value="Genomic_DNA"/>
</dbReference>
<dbReference type="AlphaFoldDB" id="T1GZS1"/>
<organism evidence="1 2">
    <name type="scientific">Megaselia scalaris</name>
    <name type="common">Humpbacked fly</name>
    <name type="synonym">Phora scalaris</name>
    <dbReference type="NCBI Taxonomy" id="36166"/>
    <lineage>
        <taxon>Eukaryota</taxon>
        <taxon>Metazoa</taxon>
        <taxon>Ecdysozoa</taxon>
        <taxon>Arthropoda</taxon>
        <taxon>Hexapoda</taxon>
        <taxon>Insecta</taxon>
        <taxon>Pterygota</taxon>
        <taxon>Neoptera</taxon>
        <taxon>Endopterygota</taxon>
        <taxon>Diptera</taxon>
        <taxon>Brachycera</taxon>
        <taxon>Muscomorpha</taxon>
        <taxon>Platypezoidea</taxon>
        <taxon>Phoridae</taxon>
        <taxon>Megaseliini</taxon>
        <taxon>Megaselia</taxon>
    </lineage>
</organism>
<accession>T1GZS1</accession>
<name>T1GZS1_MEGSC</name>
<dbReference type="EnsemblMetazoa" id="MESCA009376-RA">
    <property type="protein sequence ID" value="MESCA009376-PA"/>
    <property type="gene ID" value="MESCA009376"/>
</dbReference>
<sequence length="52" mass="5996">MKPHLYDPMLQMKVSFNLSHGCHDLIGNVKDTYSSVVGTIYLVPFLWRSIEN</sequence>
<protein>
    <submittedName>
        <fullName evidence="1">Uncharacterized protein</fullName>
    </submittedName>
</protein>
<dbReference type="HOGENOM" id="CLU_3089604_0_0_1"/>
<evidence type="ECO:0000313" key="1">
    <source>
        <dbReference type="EnsemblMetazoa" id="MESCA009376-PA"/>
    </source>
</evidence>
<dbReference type="Proteomes" id="UP000015102">
    <property type="component" value="Unassembled WGS sequence"/>
</dbReference>
<evidence type="ECO:0000313" key="2">
    <source>
        <dbReference type="Proteomes" id="UP000015102"/>
    </source>
</evidence>
<reference evidence="1" key="2">
    <citation type="submission" date="2015-06" db="UniProtKB">
        <authorList>
            <consortium name="EnsemblMetazoa"/>
        </authorList>
    </citation>
    <scope>IDENTIFICATION</scope>
</reference>